<evidence type="ECO:0000256" key="6">
    <source>
        <dbReference type="ARBA" id="ARBA00022723"/>
    </source>
</evidence>
<evidence type="ECO:0000256" key="10">
    <source>
        <dbReference type="ARBA" id="ARBA00048540"/>
    </source>
</evidence>
<gene>
    <name evidence="11" type="ORF">MNBD_UNCLBAC01-746</name>
</gene>
<dbReference type="PANTHER" id="PTHR30040:SF2">
    <property type="entry name" value="FAD:PROTEIN FMN TRANSFERASE"/>
    <property type="match status" value="1"/>
</dbReference>
<dbReference type="InterPro" id="IPR003374">
    <property type="entry name" value="ApbE-like_sf"/>
</dbReference>
<evidence type="ECO:0000256" key="4">
    <source>
        <dbReference type="ARBA" id="ARBA00022630"/>
    </source>
</evidence>
<name>A0A3B1D402_9ZZZZ</name>
<reference evidence="11" key="1">
    <citation type="submission" date="2018-06" db="EMBL/GenBank/DDBJ databases">
        <authorList>
            <person name="Zhirakovskaya E."/>
        </authorList>
    </citation>
    <scope>NUCLEOTIDE SEQUENCE</scope>
</reference>
<keyword evidence="6" id="KW-0479">Metal-binding</keyword>
<accession>A0A3B1D402</accession>
<evidence type="ECO:0000313" key="11">
    <source>
        <dbReference type="EMBL" id="VAX35472.1"/>
    </source>
</evidence>
<dbReference type="AlphaFoldDB" id="A0A3B1D402"/>
<dbReference type="SUPFAM" id="SSF143631">
    <property type="entry name" value="ApbE-like"/>
    <property type="match status" value="1"/>
</dbReference>
<evidence type="ECO:0000256" key="2">
    <source>
        <dbReference type="ARBA" id="ARBA00011955"/>
    </source>
</evidence>
<sequence>MVAVKYLLLILLFTTGCAQAPQQTNNKYHETRMLMGTIVNIDVCRNEHEQEDIQKSYQRVWERLEEISWRMNVFDEKSEVTQINNSNGNTVSIQEDTYYVLQRSMEFFKQTSGAFDITVWPLIKLWKQAAKNNRFPSQEELINVKKGIGLDKVELLEGNQVRLKNKETKVDLGGIAKGYAVDEAARIFREEGIDNFFIDAGGDIYVGGMNCRGQLWRIGVRDPRDKSKIFNVVEVSNAAVTTSGNYEQYYDIQGERFSHIIDPITGYPQKEVVSATVIAPDALNADSLSTALAVLGAMRGTKLINTFDYSHASIIMIKQDDGTIKNFKSNFYGNYQKNK</sequence>
<comment type="catalytic activity">
    <reaction evidence="10">
        <text>L-threonyl-[protein] + FAD = FMN-L-threonyl-[protein] + AMP + H(+)</text>
        <dbReference type="Rhea" id="RHEA:36847"/>
        <dbReference type="Rhea" id="RHEA-COMP:11060"/>
        <dbReference type="Rhea" id="RHEA-COMP:11061"/>
        <dbReference type="ChEBI" id="CHEBI:15378"/>
        <dbReference type="ChEBI" id="CHEBI:30013"/>
        <dbReference type="ChEBI" id="CHEBI:57692"/>
        <dbReference type="ChEBI" id="CHEBI:74257"/>
        <dbReference type="ChEBI" id="CHEBI:456215"/>
        <dbReference type="EC" id="2.7.1.180"/>
    </reaction>
</comment>
<dbReference type="PANTHER" id="PTHR30040">
    <property type="entry name" value="THIAMINE BIOSYNTHESIS LIPOPROTEIN APBE"/>
    <property type="match status" value="1"/>
</dbReference>
<dbReference type="InterPro" id="IPR024932">
    <property type="entry name" value="ApbE"/>
</dbReference>
<dbReference type="Pfam" id="PF02424">
    <property type="entry name" value="ApbE"/>
    <property type="match status" value="1"/>
</dbReference>
<dbReference type="EMBL" id="UOGJ01000056">
    <property type="protein sequence ID" value="VAX35472.1"/>
    <property type="molecule type" value="Genomic_DNA"/>
</dbReference>
<keyword evidence="8" id="KW-0460">Magnesium</keyword>
<dbReference type="GO" id="GO:0046872">
    <property type="term" value="F:metal ion binding"/>
    <property type="evidence" value="ECO:0007669"/>
    <property type="project" value="UniProtKB-KW"/>
</dbReference>
<dbReference type="GO" id="GO:0016740">
    <property type="term" value="F:transferase activity"/>
    <property type="evidence" value="ECO:0007669"/>
    <property type="project" value="UniProtKB-KW"/>
</dbReference>
<evidence type="ECO:0000256" key="3">
    <source>
        <dbReference type="ARBA" id="ARBA00016337"/>
    </source>
</evidence>
<dbReference type="PIRSF" id="PIRSF006268">
    <property type="entry name" value="ApbE"/>
    <property type="match status" value="1"/>
</dbReference>
<evidence type="ECO:0000256" key="9">
    <source>
        <dbReference type="ARBA" id="ARBA00031306"/>
    </source>
</evidence>
<protein>
    <recommendedName>
        <fullName evidence="3">FAD:protein FMN transferase</fullName>
        <ecNumber evidence="2">2.7.1.180</ecNumber>
    </recommendedName>
    <alternativeName>
        <fullName evidence="9">Flavin transferase</fullName>
    </alternativeName>
</protein>
<evidence type="ECO:0000256" key="7">
    <source>
        <dbReference type="ARBA" id="ARBA00022827"/>
    </source>
</evidence>
<keyword evidence="5 11" id="KW-0808">Transferase</keyword>
<dbReference type="PROSITE" id="PS51257">
    <property type="entry name" value="PROKAR_LIPOPROTEIN"/>
    <property type="match status" value="1"/>
</dbReference>
<organism evidence="11">
    <name type="scientific">hydrothermal vent metagenome</name>
    <dbReference type="NCBI Taxonomy" id="652676"/>
    <lineage>
        <taxon>unclassified sequences</taxon>
        <taxon>metagenomes</taxon>
        <taxon>ecological metagenomes</taxon>
    </lineage>
</organism>
<keyword evidence="4" id="KW-0285">Flavoprotein</keyword>
<keyword evidence="7" id="KW-0274">FAD</keyword>
<comment type="cofactor">
    <cofactor evidence="1">
        <name>Mg(2+)</name>
        <dbReference type="ChEBI" id="CHEBI:18420"/>
    </cofactor>
</comment>
<dbReference type="Gene3D" id="3.10.520.10">
    <property type="entry name" value="ApbE-like domains"/>
    <property type="match status" value="1"/>
</dbReference>
<evidence type="ECO:0000256" key="5">
    <source>
        <dbReference type="ARBA" id="ARBA00022679"/>
    </source>
</evidence>
<evidence type="ECO:0000256" key="1">
    <source>
        <dbReference type="ARBA" id="ARBA00001946"/>
    </source>
</evidence>
<evidence type="ECO:0000256" key="8">
    <source>
        <dbReference type="ARBA" id="ARBA00022842"/>
    </source>
</evidence>
<dbReference type="EC" id="2.7.1.180" evidence="2"/>
<proteinExistence type="predicted"/>